<name>A0A813FH72_POLGL</name>
<keyword evidence="2" id="KW-0472">Membrane</keyword>
<evidence type="ECO:0000313" key="3">
    <source>
        <dbReference type="EMBL" id="CAE8612698.1"/>
    </source>
</evidence>
<evidence type="ECO:0000313" key="4">
    <source>
        <dbReference type="Proteomes" id="UP000654075"/>
    </source>
</evidence>
<gene>
    <name evidence="3" type="ORF">PGLA1383_LOCUS30501</name>
</gene>
<sequence length="279" mass="32382">AIQTLIQPMKKHNTGPLGAKPKEKKAKDPSCRKIQIQRGNAGPLGAKPTEKKAKEPDCRETLIQPMKERGNAGPQRAKPKEKKAKDAEAEELQELPLEEEELDEFFLTLFGLYSSSHDNRGRPLMNNMDLRRFLQDFVPAEYTNKALGRADFMYDEEIERQQDLSFAYDLSKGEASRGLTMKAFNLCLHKLKLPKRSKDMAEKWFWCYLDLLTLFLKRFRFVVICCVFVFFHLFCTLSNWKAMPQKELRQEEPRKLPRTCSKTCVGTGRREIPEPFVFI</sequence>
<proteinExistence type="predicted"/>
<feature type="region of interest" description="Disordered" evidence="1">
    <location>
        <begin position="1"/>
        <end position="89"/>
    </location>
</feature>
<feature type="non-terminal residue" evidence="3">
    <location>
        <position position="279"/>
    </location>
</feature>
<feature type="transmembrane region" description="Helical" evidence="2">
    <location>
        <begin position="219"/>
        <end position="240"/>
    </location>
</feature>
<evidence type="ECO:0000256" key="1">
    <source>
        <dbReference type="SAM" id="MobiDB-lite"/>
    </source>
</evidence>
<evidence type="ECO:0000256" key="2">
    <source>
        <dbReference type="SAM" id="Phobius"/>
    </source>
</evidence>
<organism evidence="3 4">
    <name type="scientific">Polarella glacialis</name>
    <name type="common">Dinoflagellate</name>
    <dbReference type="NCBI Taxonomy" id="89957"/>
    <lineage>
        <taxon>Eukaryota</taxon>
        <taxon>Sar</taxon>
        <taxon>Alveolata</taxon>
        <taxon>Dinophyceae</taxon>
        <taxon>Suessiales</taxon>
        <taxon>Suessiaceae</taxon>
        <taxon>Polarella</taxon>
    </lineage>
</organism>
<comment type="caution">
    <text evidence="3">The sequence shown here is derived from an EMBL/GenBank/DDBJ whole genome shotgun (WGS) entry which is preliminary data.</text>
</comment>
<keyword evidence="2" id="KW-0812">Transmembrane</keyword>
<feature type="compositionally biased region" description="Basic and acidic residues" evidence="1">
    <location>
        <begin position="48"/>
        <end position="70"/>
    </location>
</feature>
<protein>
    <submittedName>
        <fullName evidence="3">Uncharacterized protein</fullName>
    </submittedName>
</protein>
<keyword evidence="2" id="KW-1133">Transmembrane helix</keyword>
<dbReference type="Proteomes" id="UP000654075">
    <property type="component" value="Unassembled WGS sequence"/>
</dbReference>
<keyword evidence="4" id="KW-1185">Reference proteome</keyword>
<reference evidence="3" key="1">
    <citation type="submission" date="2021-02" db="EMBL/GenBank/DDBJ databases">
        <authorList>
            <person name="Dougan E. K."/>
            <person name="Rhodes N."/>
            <person name="Thang M."/>
            <person name="Chan C."/>
        </authorList>
    </citation>
    <scope>NUCLEOTIDE SEQUENCE</scope>
</reference>
<accession>A0A813FH72</accession>
<dbReference type="OrthoDB" id="429543at2759"/>
<dbReference type="AlphaFoldDB" id="A0A813FH72"/>
<dbReference type="EMBL" id="CAJNNV010025149">
    <property type="protein sequence ID" value="CAE8612698.1"/>
    <property type="molecule type" value="Genomic_DNA"/>
</dbReference>